<dbReference type="AlphaFoldDB" id="A0A9X3S8I9"/>
<organism evidence="1 2">
    <name type="scientific">Solirubrobacter ginsenosidimutans</name>
    <dbReference type="NCBI Taxonomy" id="490573"/>
    <lineage>
        <taxon>Bacteria</taxon>
        <taxon>Bacillati</taxon>
        <taxon>Actinomycetota</taxon>
        <taxon>Thermoleophilia</taxon>
        <taxon>Solirubrobacterales</taxon>
        <taxon>Solirubrobacteraceae</taxon>
        <taxon>Solirubrobacter</taxon>
    </lineage>
</organism>
<dbReference type="Gene3D" id="3.40.50.720">
    <property type="entry name" value="NAD(P)-binding Rossmann-like Domain"/>
    <property type="match status" value="1"/>
</dbReference>
<gene>
    <name evidence="1" type="ORF">OM076_42665</name>
</gene>
<evidence type="ECO:0008006" key="3">
    <source>
        <dbReference type="Google" id="ProtNLM"/>
    </source>
</evidence>
<dbReference type="InterPro" id="IPR036291">
    <property type="entry name" value="NAD(P)-bd_dom_sf"/>
</dbReference>
<name>A0A9X3S8I9_9ACTN</name>
<dbReference type="EMBL" id="JAPDOD010000085">
    <property type="protein sequence ID" value="MDA0167041.1"/>
    <property type="molecule type" value="Genomic_DNA"/>
</dbReference>
<dbReference type="SUPFAM" id="SSF51735">
    <property type="entry name" value="NAD(P)-binding Rossmann-fold domains"/>
    <property type="match status" value="1"/>
</dbReference>
<accession>A0A9X3S8I9</accession>
<dbReference type="Proteomes" id="UP001149140">
    <property type="component" value="Unassembled WGS sequence"/>
</dbReference>
<reference evidence="1" key="1">
    <citation type="submission" date="2022-10" db="EMBL/GenBank/DDBJ databases">
        <title>The WGS of Solirubrobacter ginsenosidimutans DSM 21036.</title>
        <authorList>
            <person name="Jiang Z."/>
        </authorList>
    </citation>
    <scope>NUCLEOTIDE SEQUENCE</scope>
    <source>
        <strain evidence="1">DSM 21036</strain>
    </source>
</reference>
<keyword evidence="2" id="KW-1185">Reference proteome</keyword>
<evidence type="ECO:0000313" key="2">
    <source>
        <dbReference type="Proteomes" id="UP001149140"/>
    </source>
</evidence>
<dbReference type="RefSeq" id="WP_270046294.1">
    <property type="nucleotide sequence ID" value="NZ_JAPDOD010000085.1"/>
</dbReference>
<protein>
    <recommendedName>
        <fullName evidence="3">Pyrroline-5-carboxylate reductase catalytic N-terminal domain-containing protein</fullName>
    </recommendedName>
</protein>
<proteinExistence type="predicted"/>
<comment type="caution">
    <text evidence="1">The sequence shown here is derived from an EMBL/GenBank/DDBJ whole genome shotgun (WGS) entry which is preliminary data.</text>
</comment>
<sequence length="194" mass="20468">MTNEFRRKSTMKIATLGRGTIGGTLARLWAQAGHDVTTFGRDGGDVSDAEVVLVAVLSEAVPDALGRVTGLEGKIVLDATNRMAAAPPAGYASIAEYIKAQTGGPTAKVFNLNFGALLEQAAETAPKPGNIWVGDEGARVAVEQLTRDIGMEPLHAGPLELASAAETFALMLVNIVRDLDQGLLYYRFAPPQSF</sequence>
<evidence type="ECO:0000313" key="1">
    <source>
        <dbReference type="EMBL" id="MDA0167041.1"/>
    </source>
</evidence>